<comment type="caution">
    <text evidence="2">The sequence shown here is derived from an EMBL/GenBank/DDBJ whole genome shotgun (WGS) entry which is preliminary data.</text>
</comment>
<sequence>QPSLATHPRNTIPYLDPIPTQYSSHPHSSPPHSTTPPISQHLYPAPPHRSHKSAHHNLSDLLLTKTCSYIPMPTLVGIEDFSITTALRRHRSEQHHRRRS</sequence>
<keyword evidence="3" id="KW-1185">Reference proteome</keyword>
<gene>
    <name evidence="2" type="ORF">OLEA9_A091048</name>
</gene>
<evidence type="ECO:0000256" key="1">
    <source>
        <dbReference type="SAM" id="MobiDB-lite"/>
    </source>
</evidence>
<dbReference type="EMBL" id="CACTIH010009115">
    <property type="protein sequence ID" value="CAA3024735.1"/>
    <property type="molecule type" value="Genomic_DNA"/>
</dbReference>
<reference evidence="2 3" key="1">
    <citation type="submission" date="2019-12" db="EMBL/GenBank/DDBJ databases">
        <authorList>
            <person name="Alioto T."/>
            <person name="Alioto T."/>
            <person name="Gomez Garrido J."/>
        </authorList>
    </citation>
    <scope>NUCLEOTIDE SEQUENCE [LARGE SCALE GENOMIC DNA]</scope>
</reference>
<dbReference type="Gramene" id="OE9A091048T1">
    <property type="protein sequence ID" value="OE9A091048C1"/>
    <property type="gene ID" value="OE9A091048"/>
</dbReference>
<proteinExistence type="predicted"/>
<dbReference type="Proteomes" id="UP000594638">
    <property type="component" value="Unassembled WGS sequence"/>
</dbReference>
<protein>
    <submittedName>
        <fullName evidence="2">Uncharacterized protein</fullName>
    </submittedName>
</protein>
<accession>A0A8S0V1L5</accession>
<name>A0A8S0V1L5_OLEEU</name>
<dbReference type="AlphaFoldDB" id="A0A8S0V1L5"/>
<feature type="compositionally biased region" description="Low complexity" evidence="1">
    <location>
        <begin position="23"/>
        <end position="37"/>
    </location>
</feature>
<organism evidence="2 3">
    <name type="scientific">Olea europaea subsp. europaea</name>
    <dbReference type="NCBI Taxonomy" id="158383"/>
    <lineage>
        <taxon>Eukaryota</taxon>
        <taxon>Viridiplantae</taxon>
        <taxon>Streptophyta</taxon>
        <taxon>Embryophyta</taxon>
        <taxon>Tracheophyta</taxon>
        <taxon>Spermatophyta</taxon>
        <taxon>Magnoliopsida</taxon>
        <taxon>eudicotyledons</taxon>
        <taxon>Gunneridae</taxon>
        <taxon>Pentapetalae</taxon>
        <taxon>asterids</taxon>
        <taxon>lamiids</taxon>
        <taxon>Lamiales</taxon>
        <taxon>Oleaceae</taxon>
        <taxon>Oleeae</taxon>
        <taxon>Olea</taxon>
    </lineage>
</organism>
<evidence type="ECO:0000313" key="3">
    <source>
        <dbReference type="Proteomes" id="UP000594638"/>
    </source>
</evidence>
<feature type="non-terminal residue" evidence="2">
    <location>
        <position position="1"/>
    </location>
</feature>
<evidence type="ECO:0000313" key="2">
    <source>
        <dbReference type="EMBL" id="CAA3024735.1"/>
    </source>
</evidence>
<feature type="region of interest" description="Disordered" evidence="1">
    <location>
        <begin position="1"/>
        <end position="54"/>
    </location>
</feature>